<reference evidence="3 4" key="1">
    <citation type="submission" date="2024-02" db="EMBL/GenBank/DDBJ databases">
        <authorList>
            <person name="Chen Y."/>
            <person name="Shah S."/>
            <person name="Dougan E. K."/>
            <person name="Thang M."/>
            <person name="Chan C."/>
        </authorList>
    </citation>
    <scope>NUCLEOTIDE SEQUENCE [LARGE SCALE GENOMIC DNA]</scope>
</reference>
<feature type="compositionally biased region" description="Basic and acidic residues" evidence="1">
    <location>
        <begin position="267"/>
        <end position="295"/>
    </location>
</feature>
<comment type="caution">
    <text evidence="3">The sequence shown here is derived from an EMBL/GenBank/DDBJ whole genome shotgun (WGS) entry which is preliminary data.</text>
</comment>
<evidence type="ECO:0000313" key="3">
    <source>
        <dbReference type="EMBL" id="CAK9033169.1"/>
    </source>
</evidence>
<dbReference type="Proteomes" id="UP001642464">
    <property type="component" value="Unassembled WGS sequence"/>
</dbReference>
<sequence length="331" mass="36605">MFCYCCESIPEVTVEVHSSPVLNEDGLAVSEPPSQGAFTVSLELEDLKPRLLGVALDSTEEKNLMIVGIFDGIIKKFNEKFPRQGVKQFDKITAVNGKRGSANEMRRMMVSAIADETLDLLQLTIRRPTEIQVQLERPGTLGLQVNYTDLLGGVLISKIVPDGLVDRWNADPKNPLVSVGDRIIALNGEDLKGDDLLERLKMPGRVEGSFFFSSMLQAAALWVEWLCSTPRSSVTDSSAVSWNSQVTEEEARRKEKKERKSRKQRHHSADAHADRPAKKDDGALPKPHNWAEEVVKASLDPQNQWEFPGPSGKAGYVGCLSVSVNPCHTLT</sequence>
<name>A0ABP0L3I6_9DINO</name>
<dbReference type="InterPro" id="IPR001478">
    <property type="entry name" value="PDZ"/>
</dbReference>
<protein>
    <submittedName>
        <fullName evidence="3">RNA-binding protein 25</fullName>
    </submittedName>
</protein>
<accession>A0ABP0L3I6</accession>
<feature type="compositionally biased region" description="Basic residues" evidence="1">
    <location>
        <begin position="254"/>
        <end position="266"/>
    </location>
</feature>
<feature type="compositionally biased region" description="Polar residues" evidence="1">
    <location>
        <begin position="233"/>
        <end position="246"/>
    </location>
</feature>
<dbReference type="SUPFAM" id="SSF50156">
    <property type="entry name" value="PDZ domain-like"/>
    <property type="match status" value="1"/>
</dbReference>
<proteinExistence type="predicted"/>
<dbReference type="PROSITE" id="PS50106">
    <property type="entry name" value="PDZ"/>
    <property type="match status" value="2"/>
</dbReference>
<dbReference type="Gene3D" id="2.30.42.10">
    <property type="match status" value="1"/>
</dbReference>
<feature type="domain" description="PDZ" evidence="2">
    <location>
        <begin position="39"/>
        <end position="129"/>
    </location>
</feature>
<feature type="domain" description="PDZ" evidence="2">
    <location>
        <begin position="130"/>
        <end position="193"/>
    </location>
</feature>
<feature type="region of interest" description="Disordered" evidence="1">
    <location>
        <begin position="233"/>
        <end position="306"/>
    </location>
</feature>
<evidence type="ECO:0000313" key="4">
    <source>
        <dbReference type="Proteomes" id="UP001642464"/>
    </source>
</evidence>
<organism evidence="3 4">
    <name type="scientific">Durusdinium trenchii</name>
    <dbReference type="NCBI Taxonomy" id="1381693"/>
    <lineage>
        <taxon>Eukaryota</taxon>
        <taxon>Sar</taxon>
        <taxon>Alveolata</taxon>
        <taxon>Dinophyceae</taxon>
        <taxon>Suessiales</taxon>
        <taxon>Symbiodiniaceae</taxon>
        <taxon>Durusdinium</taxon>
    </lineage>
</organism>
<evidence type="ECO:0000259" key="2">
    <source>
        <dbReference type="PROSITE" id="PS50106"/>
    </source>
</evidence>
<gene>
    <name evidence="3" type="ORF">SCF082_LOCUS20370</name>
</gene>
<dbReference type="InterPro" id="IPR036034">
    <property type="entry name" value="PDZ_sf"/>
</dbReference>
<dbReference type="EMBL" id="CAXAMM010014213">
    <property type="protein sequence ID" value="CAK9033169.1"/>
    <property type="molecule type" value="Genomic_DNA"/>
</dbReference>
<keyword evidence="4" id="KW-1185">Reference proteome</keyword>
<evidence type="ECO:0000256" key="1">
    <source>
        <dbReference type="SAM" id="MobiDB-lite"/>
    </source>
</evidence>